<feature type="compositionally biased region" description="Acidic residues" evidence="10">
    <location>
        <begin position="1099"/>
        <end position="1108"/>
    </location>
</feature>
<keyword evidence="8" id="KW-0804">Transcription</keyword>
<keyword evidence="7" id="KW-0805">Transcription regulation</keyword>
<keyword evidence="3" id="KW-0479">Metal-binding</keyword>
<feature type="compositionally biased region" description="Low complexity" evidence="10">
    <location>
        <begin position="1121"/>
        <end position="1144"/>
    </location>
</feature>
<sequence length="1159" mass="126523">MSSPVTTPQPHNSRSRGRGRGGRNRPMGARQHEPATDDPPDGAEAYRQAAGTSGTAPQADNTPRGGRGNRRARGNAGRQTAHAPRMTAHGRQFGGQLTGPDHESHPSASAAGGQLQAEAPVFVPGQNAAASGRGRNAPNSAQPKKPRPPKSNAPDIATRTHEDIDNGHYECAVCTNEIFRNSKIWSCKLCWAVFHLTCVKKWSSTFASAMTQQQLENGEGPPSPQWRCPGCNLPQDTVPSSFTCWCGKEMDVKSSVGLPPFSCGQTCSRPHAMPKGCPHPCGLMCHAGPCPPCQQMAPKKSCFCGRETTTKRCVDTDYEHGWSCGQVCRQPMACGEHVCTRPCHEGACGACEVQIDARCYCGQVEKPLLCCDRADEKTSQRPLQFEDGEMITETWTGLFECGRTCDRLFDCGKHRCQEPCHVHDSPVPHCPQSPDVITTCSCGKTALSDLLAEPRKSCEDDIPACKKPCSKPLECGHFCKLACHTGDCLPCSEMTSISCRCGRIIVDTLCHHGRIEPPHCMKVCRVVLNCGRHDCGEHCCPGERKAVERQAATAAKRKQPLLGAGFVSLLRDRFEAEHICTRICGRMLKCGNHTCPALCHKGPCGNCREAIFEEIYCHCGKTVLQPPLPCGTQPPQCHHPCERPKVCGHPQVAHNCHLDNESCPKCPFLTTKPCLCGKNQLKNQPCWLQETRCGSICGRKLKCGFHVCRKQCHRPGECEDTGTHCTQLCGKEKSCGHACADICHSPFACKEDKPCQHKTYITCSCQRIKQETKCNATKNTEGNTTKSLKCDDECARLERNRKLALAFNIDPETHKDDHIPYQPETLKAYLANTAWAQAQEKELRAFAIDPDQKRLRFKPMKPEQRKFLHYLAEDFGFDAESMDPEPHRHIVVFKTPRFVMAPMKTLAECARIRLTQRTLAATTSVNAAEASKTVKASNLVDTPFNAFVISKTRFGLTIEELRSAIAPILSPAAGVAELTISFLPSEEVVVKPTPRAPSPSERAFEESLSALQPALAKVLTAQGLGSSELCRVDEWLNVLHREADKASSGWSQVAAKAAAGARRAVPLQGLGVKSSFTVLSTAASKKKKEKATGPRIVVEDDWEEAEMREEEKERMASAVNSGDENGGASASGSAPVSASGSARASFEDRREVAQEHVEN</sequence>
<accession>A0A6G1IB62</accession>
<dbReference type="FunFam" id="3.30.1370.50:FF:000006">
    <property type="entry name" value="NF-X1 finger transcription factor"/>
    <property type="match status" value="1"/>
</dbReference>
<feature type="compositionally biased region" description="Basic residues" evidence="10">
    <location>
        <begin position="13"/>
        <end position="23"/>
    </location>
</feature>
<dbReference type="GO" id="GO:0000122">
    <property type="term" value="P:negative regulation of transcription by RNA polymerase II"/>
    <property type="evidence" value="ECO:0007669"/>
    <property type="project" value="TreeGrafter"/>
</dbReference>
<dbReference type="InterPro" id="IPR034078">
    <property type="entry name" value="NFX1_fam"/>
</dbReference>
<evidence type="ECO:0000313" key="13">
    <source>
        <dbReference type="Proteomes" id="UP000799640"/>
    </source>
</evidence>
<feature type="domain" description="R3H" evidence="11">
    <location>
        <begin position="833"/>
        <end position="896"/>
    </location>
</feature>
<dbReference type="GO" id="GO:0005634">
    <property type="term" value="C:nucleus"/>
    <property type="evidence" value="ECO:0007669"/>
    <property type="project" value="UniProtKB-SubCell"/>
</dbReference>
<name>A0A6G1IB62_9PEZI</name>
<dbReference type="CDD" id="cd06008">
    <property type="entry name" value="NF-X1-zinc-finger"/>
    <property type="match status" value="5"/>
</dbReference>
<evidence type="ECO:0000313" key="12">
    <source>
        <dbReference type="EMBL" id="KAF2405538.1"/>
    </source>
</evidence>
<evidence type="ECO:0000256" key="9">
    <source>
        <dbReference type="ARBA" id="ARBA00023242"/>
    </source>
</evidence>
<evidence type="ECO:0000256" key="6">
    <source>
        <dbReference type="ARBA" id="ARBA00022833"/>
    </source>
</evidence>
<dbReference type="EMBL" id="ML996687">
    <property type="protein sequence ID" value="KAF2405538.1"/>
    <property type="molecule type" value="Genomic_DNA"/>
</dbReference>
<feature type="compositionally biased region" description="Basic and acidic residues" evidence="10">
    <location>
        <begin position="1145"/>
        <end position="1159"/>
    </location>
</feature>
<comment type="subcellular location">
    <subcellularLocation>
        <location evidence="1">Nucleus</location>
    </subcellularLocation>
</comment>
<dbReference type="SUPFAM" id="SSF82708">
    <property type="entry name" value="R3H domain"/>
    <property type="match status" value="1"/>
</dbReference>
<evidence type="ECO:0000256" key="2">
    <source>
        <dbReference type="ARBA" id="ARBA00007269"/>
    </source>
</evidence>
<dbReference type="GO" id="GO:0000977">
    <property type="term" value="F:RNA polymerase II transcription regulatory region sequence-specific DNA binding"/>
    <property type="evidence" value="ECO:0007669"/>
    <property type="project" value="TreeGrafter"/>
</dbReference>
<keyword evidence="6" id="KW-0862">Zinc</keyword>
<feature type="compositionally biased region" description="Polar residues" evidence="10">
    <location>
        <begin position="50"/>
        <end position="61"/>
    </location>
</feature>
<dbReference type="Gene3D" id="3.30.1370.50">
    <property type="entry name" value="R3H-like domain"/>
    <property type="match status" value="1"/>
</dbReference>
<keyword evidence="5" id="KW-0863">Zinc-finger</keyword>
<feature type="compositionally biased region" description="Polar residues" evidence="10">
    <location>
        <begin position="1"/>
        <end position="11"/>
    </location>
</feature>
<protein>
    <recommendedName>
        <fullName evidence="11">R3H domain-containing protein</fullName>
    </recommendedName>
</protein>
<dbReference type="GO" id="GO:0008270">
    <property type="term" value="F:zinc ion binding"/>
    <property type="evidence" value="ECO:0007669"/>
    <property type="project" value="UniProtKB-KW"/>
</dbReference>
<feature type="region of interest" description="Disordered" evidence="10">
    <location>
        <begin position="1084"/>
        <end position="1159"/>
    </location>
</feature>
<evidence type="ECO:0000259" key="11">
    <source>
        <dbReference type="PROSITE" id="PS51061"/>
    </source>
</evidence>
<dbReference type="InterPro" id="IPR000967">
    <property type="entry name" value="Znf_NFX1"/>
</dbReference>
<dbReference type="Pfam" id="PF01424">
    <property type="entry name" value="R3H"/>
    <property type="match status" value="1"/>
</dbReference>
<dbReference type="InterPro" id="IPR001374">
    <property type="entry name" value="R3H_dom"/>
</dbReference>
<evidence type="ECO:0000256" key="5">
    <source>
        <dbReference type="ARBA" id="ARBA00022771"/>
    </source>
</evidence>
<dbReference type="SMART" id="SM00393">
    <property type="entry name" value="R3H"/>
    <property type="match status" value="1"/>
</dbReference>
<evidence type="ECO:0000256" key="4">
    <source>
        <dbReference type="ARBA" id="ARBA00022737"/>
    </source>
</evidence>
<dbReference type="SMART" id="SM00438">
    <property type="entry name" value="ZnF_NFX"/>
    <property type="match status" value="7"/>
</dbReference>
<dbReference type="PROSITE" id="PS51061">
    <property type="entry name" value="R3H"/>
    <property type="match status" value="1"/>
</dbReference>
<organism evidence="12 13">
    <name type="scientific">Trichodelitschia bisporula</name>
    <dbReference type="NCBI Taxonomy" id="703511"/>
    <lineage>
        <taxon>Eukaryota</taxon>
        <taxon>Fungi</taxon>
        <taxon>Dikarya</taxon>
        <taxon>Ascomycota</taxon>
        <taxon>Pezizomycotina</taxon>
        <taxon>Dothideomycetes</taxon>
        <taxon>Dothideomycetes incertae sedis</taxon>
        <taxon>Phaeotrichales</taxon>
        <taxon>Phaeotrichaceae</taxon>
        <taxon>Trichodelitschia</taxon>
    </lineage>
</organism>
<dbReference type="PANTHER" id="PTHR12360">
    <property type="entry name" value="NUCLEAR TRANSCRIPTION FACTOR, X-BOX BINDING 1 NFX1"/>
    <property type="match status" value="1"/>
</dbReference>
<dbReference type="GO" id="GO:0000981">
    <property type="term" value="F:DNA-binding transcription factor activity, RNA polymerase II-specific"/>
    <property type="evidence" value="ECO:0007669"/>
    <property type="project" value="TreeGrafter"/>
</dbReference>
<feature type="region of interest" description="Disordered" evidence="10">
    <location>
        <begin position="126"/>
        <end position="158"/>
    </location>
</feature>
<evidence type="ECO:0000256" key="8">
    <source>
        <dbReference type="ARBA" id="ARBA00023163"/>
    </source>
</evidence>
<dbReference type="OrthoDB" id="6512771at2759"/>
<reference evidence="12" key="1">
    <citation type="journal article" date="2020" name="Stud. Mycol.">
        <title>101 Dothideomycetes genomes: a test case for predicting lifestyles and emergence of pathogens.</title>
        <authorList>
            <person name="Haridas S."/>
            <person name="Albert R."/>
            <person name="Binder M."/>
            <person name="Bloem J."/>
            <person name="Labutti K."/>
            <person name="Salamov A."/>
            <person name="Andreopoulos B."/>
            <person name="Baker S."/>
            <person name="Barry K."/>
            <person name="Bills G."/>
            <person name="Bluhm B."/>
            <person name="Cannon C."/>
            <person name="Castanera R."/>
            <person name="Culley D."/>
            <person name="Daum C."/>
            <person name="Ezra D."/>
            <person name="Gonzalez J."/>
            <person name="Henrissat B."/>
            <person name="Kuo A."/>
            <person name="Liang C."/>
            <person name="Lipzen A."/>
            <person name="Lutzoni F."/>
            <person name="Magnuson J."/>
            <person name="Mondo S."/>
            <person name="Nolan M."/>
            <person name="Ohm R."/>
            <person name="Pangilinan J."/>
            <person name="Park H.-J."/>
            <person name="Ramirez L."/>
            <person name="Alfaro M."/>
            <person name="Sun H."/>
            <person name="Tritt A."/>
            <person name="Yoshinaga Y."/>
            <person name="Zwiers L.-H."/>
            <person name="Turgeon B."/>
            <person name="Goodwin S."/>
            <person name="Spatafora J."/>
            <person name="Crous P."/>
            <person name="Grigoriev I."/>
        </authorList>
    </citation>
    <scope>NUCLEOTIDE SEQUENCE</scope>
    <source>
        <strain evidence="12">CBS 262.69</strain>
    </source>
</reference>
<evidence type="ECO:0000256" key="10">
    <source>
        <dbReference type="SAM" id="MobiDB-lite"/>
    </source>
</evidence>
<keyword evidence="9" id="KW-0539">Nucleus</keyword>
<dbReference type="Pfam" id="PF01422">
    <property type="entry name" value="zf-NF-X1"/>
    <property type="match status" value="7"/>
</dbReference>
<keyword evidence="13" id="KW-1185">Reference proteome</keyword>
<keyword evidence="4" id="KW-0677">Repeat</keyword>
<comment type="similarity">
    <text evidence="2">Belongs to the NFX1 family.</text>
</comment>
<proteinExistence type="inferred from homology"/>
<evidence type="ECO:0000256" key="7">
    <source>
        <dbReference type="ARBA" id="ARBA00023015"/>
    </source>
</evidence>
<dbReference type="PANTHER" id="PTHR12360:SF12">
    <property type="entry name" value="TRANSCRIPTIONAL REPRESSOR NF-X1"/>
    <property type="match status" value="1"/>
</dbReference>
<evidence type="ECO:0000256" key="1">
    <source>
        <dbReference type="ARBA" id="ARBA00004123"/>
    </source>
</evidence>
<evidence type="ECO:0000256" key="3">
    <source>
        <dbReference type="ARBA" id="ARBA00022723"/>
    </source>
</evidence>
<dbReference type="Proteomes" id="UP000799640">
    <property type="component" value="Unassembled WGS sequence"/>
</dbReference>
<dbReference type="AlphaFoldDB" id="A0A6G1IB62"/>
<feature type="region of interest" description="Disordered" evidence="10">
    <location>
        <begin position="1"/>
        <end position="113"/>
    </location>
</feature>
<dbReference type="InterPro" id="IPR036867">
    <property type="entry name" value="R3H_dom_sf"/>
</dbReference>
<gene>
    <name evidence="12" type="ORF">EJ06DRAFT_468209</name>
</gene>